<reference evidence="6" key="1">
    <citation type="submission" date="2022-11" db="UniProtKB">
        <authorList>
            <consortium name="WormBaseParasite"/>
        </authorList>
    </citation>
    <scope>IDENTIFICATION</scope>
</reference>
<accession>A0A914CSA9</accession>
<keyword evidence="5" id="KW-1185">Reference proteome</keyword>
<name>A0A914CSA9_9BILA</name>
<keyword evidence="2 3" id="KW-0175">Coiled coil</keyword>
<organism evidence="5 6">
    <name type="scientific">Acrobeloides nanus</name>
    <dbReference type="NCBI Taxonomy" id="290746"/>
    <lineage>
        <taxon>Eukaryota</taxon>
        <taxon>Metazoa</taxon>
        <taxon>Ecdysozoa</taxon>
        <taxon>Nematoda</taxon>
        <taxon>Chromadorea</taxon>
        <taxon>Rhabditida</taxon>
        <taxon>Tylenchina</taxon>
        <taxon>Cephalobomorpha</taxon>
        <taxon>Cephaloboidea</taxon>
        <taxon>Cephalobidae</taxon>
        <taxon>Acrobeloides</taxon>
    </lineage>
</organism>
<dbReference type="Pfam" id="PF05769">
    <property type="entry name" value="SIKE"/>
    <property type="match status" value="1"/>
</dbReference>
<protein>
    <submittedName>
        <fullName evidence="6">Uncharacterized protein</fullName>
    </submittedName>
</protein>
<dbReference type="PANTHER" id="PTHR12186">
    <property type="entry name" value="SIKE FAMILY MEMBER"/>
    <property type="match status" value="1"/>
</dbReference>
<evidence type="ECO:0000256" key="4">
    <source>
        <dbReference type="SAM" id="MobiDB-lite"/>
    </source>
</evidence>
<evidence type="ECO:0000313" key="6">
    <source>
        <dbReference type="WBParaSite" id="ACRNAN_scaffold13247.g32136.t1"/>
    </source>
</evidence>
<feature type="coiled-coil region" evidence="3">
    <location>
        <begin position="77"/>
        <end position="104"/>
    </location>
</feature>
<feature type="region of interest" description="Disordered" evidence="4">
    <location>
        <begin position="209"/>
        <end position="228"/>
    </location>
</feature>
<dbReference type="Proteomes" id="UP000887540">
    <property type="component" value="Unplaced"/>
</dbReference>
<evidence type="ECO:0000256" key="1">
    <source>
        <dbReference type="ARBA" id="ARBA00005537"/>
    </source>
</evidence>
<comment type="similarity">
    <text evidence="1">Belongs to the SIKE family.</text>
</comment>
<dbReference type="AlphaFoldDB" id="A0A914CSA9"/>
<evidence type="ECO:0000256" key="3">
    <source>
        <dbReference type="SAM" id="Coils"/>
    </source>
</evidence>
<dbReference type="PANTHER" id="PTHR12186:SF2">
    <property type="entry name" value="FGFR1 ONCOGENE PARTNER 2 HOMOLOG"/>
    <property type="match status" value="1"/>
</dbReference>
<proteinExistence type="inferred from homology"/>
<evidence type="ECO:0000256" key="2">
    <source>
        <dbReference type="ARBA" id="ARBA00023054"/>
    </source>
</evidence>
<evidence type="ECO:0000313" key="5">
    <source>
        <dbReference type="Proteomes" id="UP000887540"/>
    </source>
</evidence>
<dbReference type="InterPro" id="IPR008555">
    <property type="entry name" value="SIKE"/>
</dbReference>
<dbReference type="WBParaSite" id="ACRNAN_scaffold13247.g32136.t1">
    <property type="protein sequence ID" value="ACRNAN_scaffold13247.g32136.t1"/>
    <property type="gene ID" value="ACRNAN_scaffold13247.g32136"/>
</dbReference>
<sequence>MNGENFDKILADLRQHVGNLQDKNVIADKLIVKTQNANQTFSKSKEYDEEVSEMNASWQSSNQNNLVANLQPENRSMISLQEENRQLKSSLEEVENALHLIMQKHRSLIVDFSRIDKLLSLMQMVEKQPSSLNGKIDEVKLIEFLHLMEERLRTAEDQFCNDAEIIARLNNESATLRKLLGVARTSKRINNGGDEVKNLQNGMFKSTSLEENGTSAKPSELEVEAPSTLKKDSSGETVLTCIKKQVYEENCVVKKKEVDPEEDGLATNFVIRAT</sequence>